<protein>
    <recommendedName>
        <fullName evidence="3">Reverse transcriptase domain-containing protein</fullName>
    </recommendedName>
</protein>
<dbReference type="InterPro" id="IPR043502">
    <property type="entry name" value="DNA/RNA_pol_sf"/>
</dbReference>
<dbReference type="EMBL" id="BQNB010014440">
    <property type="protein sequence ID" value="GJT28205.1"/>
    <property type="molecule type" value="Genomic_DNA"/>
</dbReference>
<dbReference type="PANTHER" id="PTHR24559">
    <property type="entry name" value="TRANSPOSON TY3-I GAG-POL POLYPROTEIN"/>
    <property type="match status" value="1"/>
</dbReference>
<dbReference type="InterPro" id="IPR043128">
    <property type="entry name" value="Rev_trsase/Diguanyl_cyclase"/>
</dbReference>
<evidence type="ECO:0008006" key="3">
    <source>
        <dbReference type="Google" id="ProtNLM"/>
    </source>
</evidence>
<reference evidence="1" key="2">
    <citation type="submission" date="2022-01" db="EMBL/GenBank/DDBJ databases">
        <authorList>
            <person name="Yamashiro T."/>
            <person name="Shiraishi A."/>
            <person name="Satake H."/>
            <person name="Nakayama K."/>
        </authorList>
    </citation>
    <scope>NUCLEOTIDE SEQUENCE</scope>
</reference>
<sequence>MRATTGREKLRFPHPKRGLIRHISNQGVHIRKTSKQGIFGHQKLMRSNIRALLPKVETVNQISSSGLQYSLVGFSGEESWLLGEIPLEVTIGEGPLTITKTLTFVIVRSDSPHNLLLGKIVIQEMGIVVSTGDAKDILSCIDTEEKTVIDDEYPEQKVTIGRQLPTRIKMRLRDLLRAHADVFSWTTAHIIRVPRTLIIEEETFSTEHQLNVFNHIEPVKQKKRSLTSERNKDVRTQVEELVKAGVLREVKYQTWVTISIIVKKDNGKWKLRIDFININKACTREPHPLPAAELREENLHKYRLKCFLYAYKGYHQIPMAEKDEEKTAIFTSE</sequence>
<evidence type="ECO:0000313" key="2">
    <source>
        <dbReference type="Proteomes" id="UP001151760"/>
    </source>
</evidence>
<proteinExistence type="predicted"/>
<organism evidence="1 2">
    <name type="scientific">Tanacetum coccineum</name>
    <dbReference type="NCBI Taxonomy" id="301880"/>
    <lineage>
        <taxon>Eukaryota</taxon>
        <taxon>Viridiplantae</taxon>
        <taxon>Streptophyta</taxon>
        <taxon>Embryophyta</taxon>
        <taxon>Tracheophyta</taxon>
        <taxon>Spermatophyta</taxon>
        <taxon>Magnoliopsida</taxon>
        <taxon>eudicotyledons</taxon>
        <taxon>Gunneridae</taxon>
        <taxon>Pentapetalae</taxon>
        <taxon>asterids</taxon>
        <taxon>campanulids</taxon>
        <taxon>Asterales</taxon>
        <taxon>Asteraceae</taxon>
        <taxon>Asteroideae</taxon>
        <taxon>Anthemideae</taxon>
        <taxon>Anthemidinae</taxon>
        <taxon>Tanacetum</taxon>
    </lineage>
</organism>
<accession>A0ABQ5CMG0</accession>
<evidence type="ECO:0000313" key="1">
    <source>
        <dbReference type="EMBL" id="GJT28205.1"/>
    </source>
</evidence>
<reference evidence="1" key="1">
    <citation type="journal article" date="2022" name="Int. J. Mol. Sci.">
        <title>Draft Genome of Tanacetum Coccineum: Genomic Comparison of Closely Related Tanacetum-Family Plants.</title>
        <authorList>
            <person name="Yamashiro T."/>
            <person name="Shiraishi A."/>
            <person name="Nakayama K."/>
            <person name="Satake H."/>
        </authorList>
    </citation>
    <scope>NUCLEOTIDE SEQUENCE</scope>
</reference>
<dbReference type="SUPFAM" id="SSF56672">
    <property type="entry name" value="DNA/RNA polymerases"/>
    <property type="match status" value="1"/>
</dbReference>
<dbReference type="Gene3D" id="3.10.10.10">
    <property type="entry name" value="HIV Type 1 Reverse Transcriptase, subunit A, domain 1"/>
    <property type="match status" value="1"/>
</dbReference>
<name>A0ABQ5CMG0_9ASTR</name>
<keyword evidence="2" id="KW-1185">Reference proteome</keyword>
<gene>
    <name evidence="1" type="ORF">Tco_0908480</name>
</gene>
<dbReference type="Gene3D" id="3.30.70.270">
    <property type="match status" value="1"/>
</dbReference>
<dbReference type="Proteomes" id="UP001151760">
    <property type="component" value="Unassembled WGS sequence"/>
</dbReference>
<dbReference type="PANTHER" id="PTHR24559:SF444">
    <property type="entry name" value="REVERSE TRANSCRIPTASE DOMAIN-CONTAINING PROTEIN"/>
    <property type="match status" value="1"/>
</dbReference>
<comment type="caution">
    <text evidence="1">The sequence shown here is derived from an EMBL/GenBank/DDBJ whole genome shotgun (WGS) entry which is preliminary data.</text>
</comment>
<dbReference type="InterPro" id="IPR053134">
    <property type="entry name" value="RNA-dir_DNA_polymerase"/>
</dbReference>